<proteinExistence type="predicted"/>
<name>A0ACB9PIM0_BAUVA</name>
<dbReference type="Proteomes" id="UP000828941">
    <property type="component" value="Chromosome 4"/>
</dbReference>
<sequence>MLLKELFALAFSFFTYKIVYLSVHDICYLELTLNHPGDINSMDRYEFPRILKGPKGCPPASLKLSLISIPVEYGVYPVRDLIIIPKYLVTFTVGYDQRNNIDAAVEKFSGNFTIVLFHYDGRTRESDQFEWSKRAIHISARKQTKWWFAKRFLHPEIVYTMTTSSFGTRTWVWSILVQRSKYQNLILLNRNHGAS</sequence>
<gene>
    <name evidence="1" type="ORF">L6164_008967</name>
</gene>
<comment type="caution">
    <text evidence="1">The sequence shown here is derived from an EMBL/GenBank/DDBJ whole genome shotgun (WGS) entry which is preliminary data.</text>
</comment>
<accession>A0ACB9PIM0</accession>
<protein>
    <submittedName>
        <fullName evidence="1">Uncharacterized protein</fullName>
    </submittedName>
</protein>
<evidence type="ECO:0000313" key="2">
    <source>
        <dbReference type="Proteomes" id="UP000828941"/>
    </source>
</evidence>
<keyword evidence="2" id="KW-1185">Reference proteome</keyword>
<evidence type="ECO:0000313" key="1">
    <source>
        <dbReference type="EMBL" id="KAI4348218.1"/>
    </source>
</evidence>
<organism evidence="1 2">
    <name type="scientific">Bauhinia variegata</name>
    <name type="common">Purple orchid tree</name>
    <name type="synonym">Phanera variegata</name>
    <dbReference type="NCBI Taxonomy" id="167791"/>
    <lineage>
        <taxon>Eukaryota</taxon>
        <taxon>Viridiplantae</taxon>
        <taxon>Streptophyta</taxon>
        <taxon>Embryophyta</taxon>
        <taxon>Tracheophyta</taxon>
        <taxon>Spermatophyta</taxon>
        <taxon>Magnoliopsida</taxon>
        <taxon>eudicotyledons</taxon>
        <taxon>Gunneridae</taxon>
        <taxon>Pentapetalae</taxon>
        <taxon>rosids</taxon>
        <taxon>fabids</taxon>
        <taxon>Fabales</taxon>
        <taxon>Fabaceae</taxon>
        <taxon>Cercidoideae</taxon>
        <taxon>Cercideae</taxon>
        <taxon>Bauhiniinae</taxon>
        <taxon>Bauhinia</taxon>
    </lineage>
</organism>
<reference evidence="1 2" key="1">
    <citation type="journal article" date="2022" name="DNA Res.">
        <title>Chromosomal-level genome assembly of the orchid tree Bauhinia variegata (Leguminosae; Cercidoideae) supports the allotetraploid origin hypothesis of Bauhinia.</title>
        <authorList>
            <person name="Zhong Y."/>
            <person name="Chen Y."/>
            <person name="Zheng D."/>
            <person name="Pang J."/>
            <person name="Liu Y."/>
            <person name="Luo S."/>
            <person name="Meng S."/>
            <person name="Qian L."/>
            <person name="Wei D."/>
            <person name="Dai S."/>
            <person name="Zhou R."/>
        </authorList>
    </citation>
    <scope>NUCLEOTIDE SEQUENCE [LARGE SCALE GENOMIC DNA]</scope>
    <source>
        <strain evidence="1">BV-YZ2020</strain>
    </source>
</reference>
<dbReference type="EMBL" id="CM039429">
    <property type="protein sequence ID" value="KAI4348218.1"/>
    <property type="molecule type" value="Genomic_DNA"/>
</dbReference>